<dbReference type="AlphaFoldDB" id="A0A2S9XAL6"/>
<comment type="caution">
    <text evidence="1">The sequence shown here is derived from an EMBL/GenBank/DDBJ whole genome shotgun (WGS) entry which is preliminary data.</text>
</comment>
<protein>
    <submittedName>
        <fullName evidence="1">Uncharacterized protein</fullName>
    </submittedName>
</protein>
<sequence>MRATWCSFTPLSWDTIRALREQRRTWAKGPLAFPNEDGEVGSLRSVGHFVGR</sequence>
<reference evidence="1 2" key="1">
    <citation type="submission" date="2018-03" db="EMBL/GenBank/DDBJ databases">
        <title>Draft Genome Sequences of the Obligatory Marine Myxobacteria Enhygromyxa salina SWB005.</title>
        <authorList>
            <person name="Poehlein A."/>
            <person name="Moghaddam J.A."/>
            <person name="Harms H."/>
            <person name="Alanjari M."/>
            <person name="Koenig G.M."/>
            <person name="Daniel R."/>
            <person name="Schaeberle T.F."/>
        </authorList>
    </citation>
    <scope>NUCLEOTIDE SEQUENCE [LARGE SCALE GENOMIC DNA]</scope>
    <source>
        <strain evidence="1 2">SWB005</strain>
    </source>
</reference>
<accession>A0A2S9XAL6</accession>
<organism evidence="1 2">
    <name type="scientific">Enhygromyxa salina</name>
    <dbReference type="NCBI Taxonomy" id="215803"/>
    <lineage>
        <taxon>Bacteria</taxon>
        <taxon>Pseudomonadati</taxon>
        <taxon>Myxococcota</taxon>
        <taxon>Polyangia</taxon>
        <taxon>Nannocystales</taxon>
        <taxon>Nannocystaceae</taxon>
        <taxon>Enhygromyxa</taxon>
    </lineage>
</organism>
<evidence type="ECO:0000313" key="1">
    <source>
        <dbReference type="EMBL" id="PRP89889.1"/>
    </source>
</evidence>
<proteinExistence type="predicted"/>
<dbReference type="EMBL" id="PVNK01000311">
    <property type="protein sequence ID" value="PRP89889.1"/>
    <property type="molecule type" value="Genomic_DNA"/>
</dbReference>
<gene>
    <name evidence="1" type="ORF">ENSA5_69960</name>
</gene>
<name>A0A2S9XAL6_9BACT</name>
<evidence type="ECO:0000313" key="2">
    <source>
        <dbReference type="Proteomes" id="UP000237968"/>
    </source>
</evidence>
<dbReference type="RefSeq" id="WP_181198489.1">
    <property type="nucleotide sequence ID" value="NZ_PVNK01000311.1"/>
</dbReference>
<dbReference type="Proteomes" id="UP000237968">
    <property type="component" value="Unassembled WGS sequence"/>
</dbReference>
<keyword evidence="2" id="KW-1185">Reference proteome</keyword>